<evidence type="ECO:0000256" key="1">
    <source>
        <dbReference type="SAM" id="Phobius"/>
    </source>
</evidence>
<dbReference type="AlphaFoldDB" id="A0AAE9JQG2"/>
<dbReference type="EMBL" id="CP092625">
    <property type="protein sequence ID" value="UMM39714.1"/>
    <property type="molecule type" value="Genomic_DNA"/>
</dbReference>
<gene>
    <name evidence="2" type="ORF">L5515_016643</name>
</gene>
<feature type="transmembrane region" description="Helical" evidence="1">
    <location>
        <begin position="238"/>
        <end position="259"/>
    </location>
</feature>
<accession>A0AAE9JQG2</accession>
<organism evidence="2 3">
    <name type="scientific">Caenorhabditis briggsae</name>
    <dbReference type="NCBI Taxonomy" id="6238"/>
    <lineage>
        <taxon>Eukaryota</taxon>
        <taxon>Metazoa</taxon>
        <taxon>Ecdysozoa</taxon>
        <taxon>Nematoda</taxon>
        <taxon>Chromadorea</taxon>
        <taxon>Rhabditida</taxon>
        <taxon>Rhabditina</taxon>
        <taxon>Rhabditomorpha</taxon>
        <taxon>Rhabditoidea</taxon>
        <taxon>Rhabditidae</taxon>
        <taxon>Peloderinae</taxon>
        <taxon>Caenorhabditis</taxon>
    </lineage>
</organism>
<dbReference type="Proteomes" id="UP000829354">
    <property type="component" value="Chromosome X"/>
</dbReference>
<feature type="transmembrane region" description="Helical" evidence="1">
    <location>
        <begin position="7"/>
        <end position="31"/>
    </location>
</feature>
<name>A0AAE9JQG2_CAEBR</name>
<keyword evidence="1" id="KW-0472">Membrane</keyword>
<protein>
    <submittedName>
        <fullName evidence="2">Uncharacterized protein</fullName>
    </submittedName>
</protein>
<evidence type="ECO:0000313" key="2">
    <source>
        <dbReference type="EMBL" id="UMM39714.1"/>
    </source>
</evidence>
<keyword evidence="3" id="KW-1185">Reference proteome</keyword>
<keyword evidence="1" id="KW-1133">Transmembrane helix</keyword>
<proteinExistence type="predicted"/>
<feature type="transmembrane region" description="Helical" evidence="1">
    <location>
        <begin position="316"/>
        <end position="338"/>
    </location>
</feature>
<feature type="transmembrane region" description="Helical" evidence="1">
    <location>
        <begin position="84"/>
        <end position="109"/>
    </location>
</feature>
<evidence type="ECO:0000313" key="3">
    <source>
        <dbReference type="Proteomes" id="UP000829354"/>
    </source>
</evidence>
<keyword evidence="1" id="KW-0812">Transmembrane</keyword>
<reference evidence="2 3" key="1">
    <citation type="submission" date="2022-04" db="EMBL/GenBank/DDBJ databases">
        <title>Chromosome-level reference genomes for two strains of Caenorhabditis briggsae: an improved platform for comparative genomics.</title>
        <authorList>
            <person name="Stevens L."/>
            <person name="Andersen E."/>
        </authorList>
    </citation>
    <scope>NUCLEOTIDE SEQUENCE [LARGE SCALE GENOMIC DNA]</scope>
    <source>
        <strain evidence="2">VX34</strain>
        <tissue evidence="2">Whole-organism</tissue>
    </source>
</reference>
<sequence length="388" mass="45713">MNGKKYLVLYFILMLIVILVGGTLLFCIYYPRVSEVSRFKAIDWLDEKLTGESAPFENSTVIDDFHILAVYAAMHFKDRLSHPLLLKLLILLCVILWTVGNIIFVYFMCICKEKRPKRPYDTPLYRSTEYDDPWTSYPVVPTLGLDYEIPEAAPRNRNTEVSIAFDESKSGIPANHEFTYLKMNHWAKAKDTVIPIEEEEEQDYQSIHSDQTVTVGPSTSIADHQDPQNYGRIMKRSVLLLLAIIIFLISCSFGGWLVYEDTFDPISNSTYVFDYQWIDKHRLAIQYSSDEERAKYTTFQIYKLVLYFRKTVLFKYFLAASMLFFLTISVCMMGCFIFRQYHVYKYRKYEKRLQRIPKLCKHCRPNRLIRNPGRPTNFYCRCQQITHL</sequence>